<comment type="subcellular location">
    <subcellularLocation>
        <location evidence="1">Cell membrane</location>
        <topology evidence="1">Multi-pass membrane protein</topology>
    </subcellularLocation>
</comment>
<protein>
    <submittedName>
        <fullName evidence="7">Branched-chain amino acid ABC transporter permease</fullName>
    </submittedName>
</protein>
<evidence type="ECO:0000256" key="1">
    <source>
        <dbReference type="ARBA" id="ARBA00004651"/>
    </source>
</evidence>
<evidence type="ECO:0000313" key="7">
    <source>
        <dbReference type="EMBL" id="GAA1530043.1"/>
    </source>
</evidence>
<dbReference type="InterPro" id="IPR043428">
    <property type="entry name" value="LivM-like"/>
</dbReference>
<evidence type="ECO:0000256" key="3">
    <source>
        <dbReference type="ARBA" id="ARBA00022692"/>
    </source>
</evidence>
<evidence type="ECO:0000256" key="6">
    <source>
        <dbReference type="SAM" id="Phobius"/>
    </source>
</evidence>
<dbReference type="EMBL" id="BAAAOR010000026">
    <property type="protein sequence ID" value="GAA1530043.1"/>
    <property type="molecule type" value="Genomic_DNA"/>
</dbReference>
<keyword evidence="5 6" id="KW-0472">Membrane</keyword>
<feature type="transmembrane region" description="Helical" evidence="6">
    <location>
        <begin position="110"/>
        <end position="129"/>
    </location>
</feature>
<reference evidence="7 8" key="1">
    <citation type="journal article" date="2019" name="Int. J. Syst. Evol. Microbiol.">
        <title>The Global Catalogue of Microorganisms (GCM) 10K type strain sequencing project: providing services to taxonomists for standard genome sequencing and annotation.</title>
        <authorList>
            <consortium name="The Broad Institute Genomics Platform"/>
            <consortium name="The Broad Institute Genome Sequencing Center for Infectious Disease"/>
            <person name="Wu L."/>
            <person name="Ma J."/>
        </authorList>
    </citation>
    <scope>NUCLEOTIDE SEQUENCE [LARGE SCALE GENOMIC DNA]</scope>
    <source>
        <strain evidence="7 8">JCM 14942</strain>
    </source>
</reference>
<dbReference type="Proteomes" id="UP001500842">
    <property type="component" value="Unassembled WGS sequence"/>
</dbReference>
<dbReference type="CDD" id="cd06581">
    <property type="entry name" value="TM_PBP1_LivM_like"/>
    <property type="match status" value="1"/>
</dbReference>
<keyword evidence="4 6" id="KW-1133">Transmembrane helix</keyword>
<feature type="transmembrane region" description="Helical" evidence="6">
    <location>
        <begin position="54"/>
        <end position="74"/>
    </location>
</feature>
<dbReference type="InterPro" id="IPR001851">
    <property type="entry name" value="ABC_transp_permease"/>
</dbReference>
<feature type="transmembrane region" description="Helical" evidence="6">
    <location>
        <begin position="189"/>
        <end position="208"/>
    </location>
</feature>
<keyword evidence="8" id="KW-1185">Reference proteome</keyword>
<keyword evidence="3 6" id="KW-0812">Transmembrane</keyword>
<accession>A0ABN2AZS7</accession>
<organism evidence="7 8">
    <name type="scientific">Nocardioides humi</name>
    <dbReference type="NCBI Taxonomy" id="449461"/>
    <lineage>
        <taxon>Bacteria</taxon>
        <taxon>Bacillati</taxon>
        <taxon>Actinomycetota</taxon>
        <taxon>Actinomycetes</taxon>
        <taxon>Propionibacteriales</taxon>
        <taxon>Nocardioidaceae</taxon>
        <taxon>Nocardioides</taxon>
    </lineage>
</organism>
<feature type="transmembrane region" description="Helical" evidence="6">
    <location>
        <begin position="235"/>
        <end position="258"/>
    </location>
</feature>
<keyword evidence="2" id="KW-1003">Cell membrane</keyword>
<feature type="transmembrane region" description="Helical" evidence="6">
    <location>
        <begin position="313"/>
        <end position="334"/>
    </location>
</feature>
<proteinExistence type="predicted"/>
<evidence type="ECO:0000256" key="5">
    <source>
        <dbReference type="ARBA" id="ARBA00023136"/>
    </source>
</evidence>
<feature type="transmembrane region" description="Helical" evidence="6">
    <location>
        <begin position="28"/>
        <end position="48"/>
    </location>
</feature>
<dbReference type="PANTHER" id="PTHR30482">
    <property type="entry name" value="HIGH-AFFINITY BRANCHED-CHAIN AMINO ACID TRANSPORT SYSTEM PERMEASE"/>
    <property type="match status" value="1"/>
</dbReference>
<comment type="caution">
    <text evidence="7">The sequence shown here is derived from an EMBL/GenBank/DDBJ whole genome shotgun (WGS) entry which is preliminary data.</text>
</comment>
<dbReference type="Pfam" id="PF02653">
    <property type="entry name" value="BPD_transp_2"/>
    <property type="match status" value="1"/>
</dbReference>
<feature type="transmembrane region" description="Helical" evidence="6">
    <location>
        <begin position="136"/>
        <end position="156"/>
    </location>
</feature>
<dbReference type="PANTHER" id="PTHR30482:SF17">
    <property type="entry name" value="ABC TRANSPORTER ATP-BINDING PROTEIN"/>
    <property type="match status" value="1"/>
</dbReference>
<gene>
    <name evidence="7" type="ORF">GCM10009788_36850</name>
</gene>
<sequence>MTTTAPADDVTATMLESPAPRGRRKGTLVGLGVAVGTVVVGLAVPHAVTDTYRMSLLVDGAILSLMAIGIGFLARHLGIISLGHGAFFGAAAYGVGIATTNWGWTPTVAVGFGVLAGTAIALVMGLLVVRATGFGFLMLTLALSQALYALSVQTSARPLTGAHDGKLLSYDREMTFLGLSQADVMNPGLFWPFAWIALTVCATVLWLVGRSRFGTTLEGIRENEERMRFSGYDTFGPRLAAFVLSGAVASLGGALFAINAGYVSPDILGFGKAGDSLIAALVGGFGLLAGPAVGTFLFVYAQANFNFGGNLHLFTGLALIVVLVFMPGGITGAFQKLYHRIRKGRR</sequence>
<name>A0ABN2AZS7_9ACTN</name>
<evidence type="ECO:0000313" key="8">
    <source>
        <dbReference type="Proteomes" id="UP001500842"/>
    </source>
</evidence>
<feature type="transmembrane region" description="Helical" evidence="6">
    <location>
        <begin position="278"/>
        <end position="301"/>
    </location>
</feature>
<evidence type="ECO:0000256" key="4">
    <source>
        <dbReference type="ARBA" id="ARBA00022989"/>
    </source>
</evidence>
<evidence type="ECO:0000256" key="2">
    <source>
        <dbReference type="ARBA" id="ARBA00022475"/>
    </source>
</evidence>
<dbReference type="RefSeq" id="WP_344113025.1">
    <property type="nucleotide sequence ID" value="NZ_BAAAOR010000026.1"/>
</dbReference>
<feature type="transmembrane region" description="Helical" evidence="6">
    <location>
        <begin position="86"/>
        <end position="104"/>
    </location>
</feature>